<evidence type="ECO:0000313" key="2">
    <source>
        <dbReference type="Proteomes" id="UP000184287"/>
    </source>
</evidence>
<keyword evidence="2" id="KW-1185">Reference proteome</keyword>
<dbReference type="RefSeq" id="WP_159441054.1">
    <property type="nucleotide sequence ID" value="NZ_FQUQ01000001.1"/>
</dbReference>
<proteinExistence type="predicted"/>
<name>A0A1M4VQ46_9SPHI</name>
<gene>
    <name evidence="1" type="ORF">SAMN04488522_101980</name>
</gene>
<dbReference type="EMBL" id="FQUQ01000001">
    <property type="protein sequence ID" value="SHE70980.1"/>
    <property type="molecule type" value="Genomic_DNA"/>
</dbReference>
<accession>A0A1M4VQ46</accession>
<dbReference type="OrthoDB" id="9890784at2"/>
<dbReference type="AlphaFoldDB" id="A0A1M4VQ46"/>
<reference evidence="2" key="1">
    <citation type="submission" date="2016-11" db="EMBL/GenBank/DDBJ databases">
        <authorList>
            <person name="Varghese N."/>
            <person name="Submissions S."/>
        </authorList>
    </citation>
    <scope>NUCLEOTIDE SEQUENCE [LARGE SCALE GENOMIC DNA]</scope>
    <source>
        <strain evidence="2">DSM 16990</strain>
    </source>
</reference>
<protein>
    <submittedName>
        <fullName evidence="1">Uncharacterized protein</fullName>
    </submittedName>
</protein>
<dbReference type="Proteomes" id="UP000184287">
    <property type="component" value="Unassembled WGS sequence"/>
</dbReference>
<evidence type="ECO:0000313" key="1">
    <source>
        <dbReference type="EMBL" id="SHE70980.1"/>
    </source>
</evidence>
<organism evidence="1 2">
    <name type="scientific">Pedobacter caeni</name>
    <dbReference type="NCBI Taxonomy" id="288992"/>
    <lineage>
        <taxon>Bacteria</taxon>
        <taxon>Pseudomonadati</taxon>
        <taxon>Bacteroidota</taxon>
        <taxon>Sphingobacteriia</taxon>
        <taxon>Sphingobacteriales</taxon>
        <taxon>Sphingobacteriaceae</taxon>
        <taxon>Pedobacter</taxon>
    </lineage>
</organism>
<sequence>MKKELTAINLKKNTLFVFKSKKGRATSFKTYTDPTNTTATGHTVSRF</sequence>